<dbReference type="PROSITE" id="PS50262">
    <property type="entry name" value="G_PROTEIN_RECEP_F1_2"/>
    <property type="match status" value="1"/>
</dbReference>
<dbReference type="SUPFAM" id="SSF81321">
    <property type="entry name" value="Family A G protein-coupled receptor-like"/>
    <property type="match status" value="1"/>
</dbReference>
<dbReference type="InterPro" id="IPR000276">
    <property type="entry name" value="GPCR_Rhodpsn"/>
</dbReference>
<dbReference type="PRINTS" id="PR00526">
    <property type="entry name" value="FMETLEUPHER"/>
</dbReference>
<keyword evidence="3 9" id="KW-0812">Transmembrane</keyword>
<proteinExistence type="inferred from homology"/>
<keyword evidence="12" id="KW-1185">Reference proteome</keyword>
<dbReference type="Pfam" id="PF00001">
    <property type="entry name" value="7tm_1"/>
    <property type="match status" value="1"/>
</dbReference>
<keyword evidence="7 9" id="KW-0675">Receptor</keyword>
<protein>
    <submittedName>
        <fullName evidence="13">Somatostatin receptor type 5-like</fullName>
    </submittedName>
</protein>
<dbReference type="RefSeq" id="XP_006814423.1">
    <property type="nucleotide sequence ID" value="XM_006814360.1"/>
</dbReference>
<evidence type="ECO:0000256" key="8">
    <source>
        <dbReference type="ARBA" id="ARBA00023224"/>
    </source>
</evidence>
<dbReference type="Gene3D" id="1.20.1070.10">
    <property type="entry name" value="Rhodopsin 7-helix transmembrane proteins"/>
    <property type="match status" value="1"/>
</dbReference>
<evidence type="ECO:0000259" key="11">
    <source>
        <dbReference type="PROSITE" id="PS50262"/>
    </source>
</evidence>
<evidence type="ECO:0000256" key="6">
    <source>
        <dbReference type="ARBA" id="ARBA00023136"/>
    </source>
</evidence>
<keyword evidence="6 10" id="KW-0472">Membrane</keyword>
<evidence type="ECO:0000256" key="1">
    <source>
        <dbReference type="ARBA" id="ARBA00004651"/>
    </source>
</evidence>
<dbReference type="GeneID" id="102804122"/>
<evidence type="ECO:0000256" key="5">
    <source>
        <dbReference type="ARBA" id="ARBA00023040"/>
    </source>
</evidence>
<keyword evidence="4 10" id="KW-1133">Transmembrane helix</keyword>
<gene>
    <name evidence="13" type="primary">LOC102804122</name>
</gene>
<dbReference type="PANTHER" id="PTHR24229:SF40">
    <property type="entry name" value="ALLATOSTATIN C RECEPTOR 1-RELATED"/>
    <property type="match status" value="1"/>
</dbReference>
<dbReference type="InterPro" id="IPR017452">
    <property type="entry name" value="GPCR_Rhodpsn_7TM"/>
</dbReference>
<dbReference type="PANTHER" id="PTHR24229">
    <property type="entry name" value="NEUROPEPTIDES RECEPTOR"/>
    <property type="match status" value="1"/>
</dbReference>
<evidence type="ECO:0000256" key="2">
    <source>
        <dbReference type="ARBA" id="ARBA00022475"/>
    </source>
</evidence>
<dbReference type="SMART" id="SM01381">
    <property type="entry name" value="7TM_GPCR_Srsx"/>
    <property type="match status" value="1"/>
</dbReference>
<feature type="transmembrane region" description="Helical" evidence="10">
    <location>
        <begin position="200"/>
        <end position="221"/>
    </location>
</feature>
<evidence type="ECO:0000256" key="10">
    <source>
        <dbReference type="SAM" id="Phobius"/>
    </source>
</evidence>
<name>A0ABM0M332_SACKO</name>
<evidence type="ECO:0000256" key="7">
    <source>
        <dbReference type="ARBA" id="ARBA00023170"/>
    </source>
</evidence>
<reference evidence="13" key="1">
    <citation type="submission" date="2025-08" db="UniProtKB">
        <authorList>
            <consortium name="RefSeq"/>
        </authorList>
    </citation>
    <scope>IDENTIFICATION</scope>
    <source>
        <tissue evidence="13">Testes</tissue>
    </source>
</reference>
<feature type="transmembrane region" description="Helical" evidence="10">
    <location>
        <begin position="122"/>
        <end position="142"/>
    </location>
</feature>
<feature type="transmembrane region" description="Helical" evidence="10">
    <location>
        <begin position="83"/>
        <end position="110"/>
    </location>
</feature>
<keyword evidence="8 9" id="KW-0807">Transducer</keyword>
<comment type="similarity">
    <text evidence="9">Belongs to the G-protein coupled receptor 1 family.</text>
</comment>
<dbReference type="Proteomes" id="UP000694865">
    <property type="component" value="Unplaced"/>
</dbReference>
<evidence type="ECO:0000256" key="9">
    <source>
        <dbReference type="RuleBase" id="RU000688"/>
    </source>
</evidence>
<accession>A0ABM0M332</accession>
<dbReference type="PROSITE" id="PS00237">
    <property type="entry name" value="G_PROTEIN_RECEP_F1_1"/>
    <property type="match status" value="1"/>
</dbReference>
<evidence type="ECO:0000256" key="3">
    <source>
        <dbReference type="ARBA" id="ARBA00022692"/>
    </source>
</evidence>
<organism evidence="12 13">
    <name type="scientific">Saccoglossus kowalevskii</name>
    <name type="common">Acorn worm</name>
    <dbReference type="NCBI Taxonomy" id="10224"/>
    <lineage>
        <taxon>Eukaryota</taxon>
        <taxon>Metazoa</taxon>
        <taxon>Hemichordata</taxon>
        <taxon>Enteropneusta</taxon>
        <taxon>Harrimaniidae</taxon>
        <taxon>Saccoglossus</taxon>
    </lineage>
</organism>
<evidence type="ECO:0000313" key="13">
    <source>
        <dbReference type="RefSeq" id="XP_006814423.1"/>
    </source>
</evidence>
<feature type="transmembrane region" description="Helical" evidence="10">
    <location>
        <begin position="336"/>
        <end position="359"/>
    </location>
</feature>
<dbReference type="PRINTS" id="PR00237">
    <property type="entry name" value="GPCRRHODOPSN"/>
</dbReference>
<comment type="subcellular location">
    <subcellularLocation>
        <location evidence="1">Cell membrane</location>
        <topology evidence="1">Multi-pass membrane protein</topology>
    </subcellularLocation>
</comment>
<sequence length="408" mass="46217">MTNTATLWNSTDVSSRDEIAEISNLTNLLNTTTAIGHSDIAMDILQNGISYYWDNTSYTDVLNDTLVEYVLPPVWWSVLQARLAIAIPIFYGTVCLCGFIGNLLVILVILRFSNKNSLPNIFILNLAIADFLFMLAMPFLAFQHGTGKWVFGRVLCKLIFPFDSVNQFAGVFLLTAMSIDRHLAIVHPLRFRRIRTVRTCRLTCIAAWIAAIVLCIPMWIYTDTATSFRNSNNTKVCAIQWPYSNLQSTFIIYALTIGYMCPLSIICTCYFKILYHVSQNKCPGVRTGKRRGSRRIATLVIVAVITFAICWFPFYAIKVYVIFLRRDSSLTRNVVIFDYVGICLGYANSAVNPVIYTFVGRNFKENVVRLLRCCKKTTQSEITVAHCASKSSNKLNHVIIEENTSTWL</sequence>
<keyword evidence="5 9" id="KW-0297">G-protein coupled receptor</keyword>
<feature type="transmembrane region" description="Helical" evidence="10">
    <location>
        <begin position="296"/>
        <end position="316"/>
    </location>
</feature>
<feature type="domain" description="G-protein coupled receptors family 1 profile" evidence="11">
    <location>
        <begin position="101"/>
        <end position="356"/>
    </location>
</feature>
<evidence type="ECO:0000313" key="12">
    <source>
        <dbReference type="Proteomes" id="UP000694865"/>
    </source>
</evidence>
<feature type="transmembrane region" description="Helical" evidence="10">
    <location>
        <begin position="250"/>
        <end position="275"/>
    </location>
</feature>
<keyword evidence="2" id="KW-1003">Cell membrane</keyword>
<evidence type="ECO:0000256" key="4">
    <source>
        <dbReference type="ARBA" id="ARBA00022989"/>
    </source>
</evidence>